<dbReference type="InterPro" id="IPR003018">
    <property type="entry name" value="GAF"/>
</dbReference>
<dbReference type="Proteomes" id="UP000031599">
    <property type="component" value="Unassembled WGS sequence"/>
</dbReference>
<evidence type="ECO:0000313" key="3">
    <source>
        <dbReference type="EMBL" id="KIG11762.1"/>
    </source>
</evidence>
<dbReference type="PANTHER" id="PTHR33745">
    <property type="entry name" value="RSBT ANTAGONIST PROTEIN RSBS-RELATED"/>
    <property type="match status" value="1"/>
</dbReference>
<comment type="caution">
    <text evidence="3">The sequence shown here is derived from an EMBL/GenBank/DDBJ whole genome shotgun (WGS) entry which is preliminary data.</text>
</comment>
<evidence type="ECO:0000256" key="1">
    <source>
        <dbReference type="SAM" id="Coils"/>
    </source>
</evidence>
<dbReference type="InterPro" id="IPR051932">
    <property type="entry name" value="Bact_StressResp_Reg"/>
</dbReference>
<dbReference type="Gene3D" id="3.30.750.24">
    <property type="entry name" value="STAS domain"/>
    <property type="match status" value="1"/>
</dbReference>
<evidence type="ECO:0000313" key="4">
    <source>
        <dbReference type="Proteomes" id="UP000031599"/>
    </source>
</evidence>
<feature type="coiled-coil region" evidence="1">
    <location>
        <begin position="164"/>
        <end position="191"/>
    </location>
</feature>
<dbReference type="Pfam" id="PF13185">
    <property type="entry name" value="GAF_2"/>
    <property type="match status" value="1"/>
</dbReference>
<keyword evidence="1" id="KW-0175">Coiled coil</keyword>
<accession>A0A0C2CV65</accession>
<name>A0A0C2CV65_9BACT</name>
<dbReference type="PROSITE" id="PS50801">
    <property type="entry name" value="STAS"/>
    <property type="match status" value="1"/>
</dbReference>
<dbReference type="RefSeq" id="WP_052559121.1">
    <property type="nucleotide sequence ID" value="NZ_JMCC02000183.1"/>
</dbReference>
<feature type="domain" description="STAS" evidence="2">
    <location>
        <begin position="199"/>
        <end position="310"/>
    </location>
</feature>
<dbReference type="SUPFAM" id="SSF55781">
    <property type="entry name" value="GAF domain-like"/>
    <property type="match status" value="1"/>
</dbReference>
<dbReference type="AlphaFoldDB" id="A0A0C2CV65"/>
<dbReference type="Pfam" id="PF01740">
    <property type="entry name" value="STAS"/>
    <property type="match status" value="1"/>
</dbReference>
<evidence type="ECO:0000259" key="2">
    <source>
        <dbReference type="PROSITE" id="PS50801"/>
    </source>
</evidence>
<reference evidence="3 4" key="1">
    <citation type="submission" date="2014-12" db="EMBL/GenBank/DDBJ databases">
        <title>Genome assembly of Enhygromyxa salina DSM 15201.</title>
        <authorList>
            <person name="Sharma G."/>
            <person name="Subramanian S."/>
        </authorList>
    </citation>
    <scope>NUCLEOTIDE SEQUENCE [LARGE SCALE GENOMIC DNA]</scope>
    <source>
        <strain evidence="3 4">DSM 15201</strain>
    </source>
</reference>
<sequence length="325" mass="34566">MAKTFSALHLTRPDDIADTLGALTSSFFDCRTRLVLLLDDTGSPRVAADEGFADGAALVSESARALWTSLMQEKIATQLGQAELLARWPDAPAALCGGMACVPIDLEERAVGLLVVAQPRSRESFDEADLTFLSCAAGLAAMAFASADAHAQQLAQRELAELRAVEAAAHARDKQAALAQLEDRVALVDAQRQQIVALSTPFLQLGAEILVLPLVGAISARRSEDLMDRLLAEVARRHVRFVILDVTGIDSVDTNTAHNLVRVAQAAGLLGVLCMLTGIQASVAQTLVGLGADMSSLLTLRTLGHGLAECHRRAHALRSQDQLPR</sequence>
<protein>
    <submittedName>
        <fullName evidence="3">Sulfate transporter/antisigma-factor antagonist STAS</fullName>
    </submittedName>
</protein>
<dbReference type="InterPro" id="IPR029016">
    <property type="entry name" value="GAF-like_dom_sf"/>
</dbReference>
<dbReference type="InterPro" id="IPR002645">
    <property type="entry name" value="STAS_dom"/>
</dbReference>
<organism evidence="3 4">
    <name type="scientific">Enhygromyxa salina</name>
    <dbReference type="NCBI Taxonomy" id="215803"/>
    <lineage>
        <taxon>Bacteria</taxon>
        <taxon>Pseudomonadati</taxon>
        <taxon>Myxococcota</taxon>
        <taxon>Polyangia</taxon>
        <taxon>Nannocystales</taxon>
        <taxon>Nannocystaceae</taxon>
        <taxon>Enhygromyxa</taxon>
    </lineage>
</organism>
<gene>
    <name evidence="3" type="ORF">DB30_02557</name>
</gene>
<dbReference type="SUPFAM" id="SSF52091">
    <property type="entry name" value="SpoIIaa-like"/>
    <property type="match status" value="1"/>
</dbReference>
<dbReference type="CDD" id="cd07041">
    <property type="entry name" value="STAS_RsbR_RsbS_like"/>
    <property type="match status" value="1"/>
</dbReference>
<dbReference type="EMBL" id="JMCC02000183">
    <property type="protein sequence ID" value="KIG11762.1"/>
    <property type="molecule type" value="Genomic_DNA"/>
</dbReference>
<dbReference type="InterPro" id="IPR036513">
    <property type="entry name" value="STAS_dom_sf"/>
</dbReference>
<proteinExistence type="predicted"/>
<dbReference type="Gene3D" id="3.30.450.40">
    <property type="match status" value="1"/>
</dbReference>